<evidence type="ECO:0000313" key="2">
    <source>
        <dbReference type="EMBL" id="MEX0427797.1"/>
    </source>
</evidence>
<protein>
    <submittedName>
        <fullName evidence="2">MOSC domain-containing protein</fullName>
    </submittedName>
</protein>
<dbReference type="PANTHER" id="PTHR14237">
    <property type="entry name" value="MOLYBDOPTERIN COFACTOR SULFURASE MOSC"/>
    <property type="match status" value="1"/>
</dbReference>
<name>A0ABV3SXX4_9ACTN</name>
<evidence type="ECO:0000259" key="1">
    <source>
        <dbReference type="PROSITE" id="PS51340"/>
    </source>
</evidence>
<proteinExistence type="predicted"/>
<evidence type="ECO:0000313" key="3">
    <source>
        <dbReference type="Proteomes" id="UP001556631"/>
    </source>
</evidence>
<dbReference type="PROSITE" id="PS51340">
    <property type="entry name" value="MOSC"/>
    <property type="match status" value="1"/>
</dbReference>
<accession>A0ABV3SXX4</accession>
<dbReference type="SUPFAM" id="SSF141673">
    <property type="entry name" value="MOSC N-terminal domain-like"/>
    <property type="match status" value="1"/>
</dbReference>
<dbReference type="SUPFAM" id="SSF50800">
    <property type="entry name" value="PK beta-barrel domain-like"/>
    <property type="match status" value="1"/>
</dbReference>
<gene>
    <name evidence="2" type="ORF">AB3X52_09215</name>
</gene>
<dbReference type="InterPro" id="IPR005303">
    <property type="entry name" value="MOCOS_middle"/>
</dbReference>
<dbReference type="Gene3D" id="2.40.33.20">
    <property type="entry name" value="PK beta-barrel domain-like"/>
    <property type="match status" value="1"/>
</dbReference>
<dbReference type="PANTHER" id="PTHR14237:SF19">
    <property type="entry name" value="MITOCHONDRIAL AMIDOXIME REDUCING COMPONENT 1"/>
    <property type="match status" value="1"/>
</dbReference>
<dbReference type="InterPro" id="IPR011037">
    <property type="entry name" value="Pyrv_Knase-like_insert_dom_sf"/>
</dbReference>
<reference evidence="2 3" key="1">
    <citation type="submission" date="2024-07" db="EMBL/GenBank/DDBJ databases">
        <authorList>
            <person name="Lee S."/>
            <person name="Kang M."/>
        </authorList>
    </citation>
    <scope>NUCLEOTIDE SEQUENCE [LARGE SCALE GENOMIC DNA]</scope>
    <source>
        <strain evidence="2 3">DS6</strain>
    </source>
</reference>
<dbReference type="RefSeq" id="WP_367993688.1">
    <property type="nucleotide sequence ID" value="NZ_JBFPJR010000013.1"/>
</dbReference>
<keyword evidence="3" id="KW-1185">Reference proteome</keyword>
<dbReference type="EMBL" id="JBFPJR010000013">
    <property type="protein sequence ID" value="MEX0427797.1"/>
    <property type="molecule type" value="Genomic_DNA"/>
</dbReference>
<sequence length="269" mass="28989">MRLSGINLHPVKSTAIRPVAQAYVGAAGLVGDREWMVVDAVGDVVTARELPRMFHVVADNAATGGPDGLRLSAPRLGLDPVEVTVPEEGLVEVRVHGNGPLPARSAGPEADAWIRKALGLEGVRLVWCADPSARTLKPSLARPTDHAAFQDGSPVSLASTASMARLNGWMEEERPISRFRANLVVEGIEEAFAEDGWQRVRVGRAVLRVAGPIDRCVMTTIDPETLTKGKDPIRTLAVHRRWGGKTWFAVHLMVEEQGPVAVGDELTVE</sequence>
<organism evidence="2 3">
    <name type="scientific">Nocardioides eburneus</name>
    <dbReference type="NCBI Taxonomy" id="3231482"/>
    <lineage>
        <taxon>Bacteria</taxon>
        <taxon>Bacillati</taxon>
        <taxon>Actinomycetota</taxon>
        <taxon>Actinomycetes</taxon>
        <taxon>Propionibacteriales</taxon>
        <taxon>Nocardioidaceae</taxon>
        <taxon>Nocardioides</taxon>
    </lineage>
</organism>
<comment type="caution">
    <text evidence="2">The sequence shown here is derived from an EMBL/GenBank/DDBJ whole genome shotgun (WGS) entry which is preliminary data.</text>
</comment>
<dbReference type="Pfam" id="PF03476">
    <property type="entry name" value="MOSC_N"/>
    <property type="match status" value="1"/>
</dbReference>
<feature type="domain" description="MOSC" evidence="1">
    <location>
        <begin position="123"/>
        <end position="269"/>
    </location>
</feature>
<dbReference type="Pfam" id="PF03473">
    <property type="entry name" value="MOSC"/>
    <property type="match status" value="1"/>
</dbReference>
<dbReference type="Proteomes" id="UP001556631">
    <property type="component" value="Unassembled WGS sequence"/>
</dbReference>
<dbReference type="InterPro" id="IPR005302">
    <property type="entry name" value="MoCF_Sase_C"/>
</dbReference>